<evidence type="ECO:0000313" key="4">
    <source>
        <dbReference type="Proteomes" id="UP001500064"/>
    </source>
</evidence>
<name>A0ABN2G701_9ACTN</name>
<feature type="region of interest" description="Disordered" evidence="2">
    <location>
        <begin position="148"/>
        <end position="185"/>
    </location>
</feature>
<dbReference type="PANTHER" id="PTHR34297">
    <property type="entry name" value="HYPOTHETICAL CYTOSOLIC PROTEIN-RELATED"/>
    <property type="match status" value="1"/>
</dbReference>
<dbReference type="PANTHER" id="PTHR34297:SF3">
    <property type="entry name" value="ALKALINE SHOCK PROTEIN 23"/>
    <property type="match status" value="1"/>
</dbReference>
<dbReference type="EMBL" id="BAAAMU010000074">
    <property type="protein sequence ID" value="GAA1665834.1"/>
    <property type="molecule type" value="Genomic_DNA"/>
</dbReference>
<feature type="compositionally biased region" description="Polar residues" evidence="2">
    <location>
        <begin position="1"/>
        <end position="12"/>
    </location>
</feature>
<keyword evidence="4" id="KW-1185">Reference proteome</keyword>
<dbReference type="InterPro" id="IPR005531">
    <property type="entry name" value="Asp23"/>
</dbReference>
<feature type="compositionally biased region" description="Polar residues" evidence="2">
    <location>
        <begin position="29"/>
        <end position="41"/>
    </location>
</feature>
<reference evidence="3 4" key="1">
    <citation type="journal article" date="2019" name="Int. J. Syst. Evol. Microbiol.">
        <title>The Global Catalogue of Microorganisms (GCM) 10K type strain sequencing project: providing services to taxonomists for standard genome sequencing and annotation.</title>
        <authorList>
            <consortium name="The Broad Institute Genomics Platform"/>
            <consortium name="The Broad Institute Genome Sequencing Center for Infectious Disease"/>
            <person name="Wu L."/>
            <person name="Ma J."/>
        </authorList>
    </citation>
    <scope>NUCLEOTIDE SEQUENCE [LARGE SCALE GENOMIC DNA]</scope>
    <source>
        <strain evidence="3 4">JCM 13929</strain>
    </source>
</reference>
<evidence type="ECO:0000256" key="2">
    <source>
        <dbReference type="SAM" id="MobiDB-lite"/>
    </source>
</evidence>
<evidence type="ECO:0008006" key="5">
    <source>
        <dbReference type="Google" id="ProtNLM"/>
    </source>
</evidence>
<proteinExistence type="inferred from homology"/>
<organism evidence="3 4">
    <name type="scientific">Nonomuraea maheshkhaliensis</name>
    <dbReference type="NCBI Taxonomy" id="419590"/>
    <lineage>
        <taxon>Bacteria</taxon>
        <taxon>Bacillati</taxon>
        <taxon>Actinomycetota</taxon>
        <taxon>Actinomycetes</taxon>
        <taxon>Streptosporangiales</taxon>
        <taxon>Streptosporangiaceae</taxon>
        <taxon>Nonomuraea</taxon>
    </lineage>
</organism>
<sequence>MTIVSDTMSNRPGGTGATGTVPRARTEESTGSPRSLVTDKGTTTIEDGVVAKISGLAAREVSGVYAMGGGAARALGSMRNIVGGDPSLTQGVSVEVGERQAAVDLDLVAEYGTAIPELAAAVRRNVIGAVERMCGLEVTEVNIRVDDVHLPGQDRDRDRDRGRDRDGERAQDGQRRDTEQEPRVR</sequence>
<evidence type="ECO:0000256" key="1">
    <source>
        <dbReference type="ARBA" id="ARBA00005721"/>
    </source>
</evidence>
<accession>A0ABN2G701</accession>
<feature type="region of interest" description="Disordered" evidence="2">
    <location>
        <begin position="1"/>
        <end position="41"/>
    </location>
</feature>
<comment type="caution">
    <text evidence="3">The sequence shown here is derived from an EMBL/GenBank/DDBJ whole genome shotgun (WGS) entry which is preliminary data.</text>
</comment>
<protein>
    <recommendedName>
        <fullName evidence="5">Asp23/Gls24 family envelope stress response protein</fullName>
    </recommendedName>
</protein>
<evidence type="ECO:0000313" key="3">
    <source>
        <dbReference type="EMBL" id="GAA1665834.1"/>
    </source>
</evidence>
<gene>
    <name evidence="3" type="ORF">GCM10009733_074370</name>
</gene>
<comment type="similarity">
    <text evidence="1">Belongs to the asp23 family.</text>
</comment>
<dbReference type="Pfam" id="PF03780">
    <property type="entry name" value="Asp23"/>
    <property type="match status" value="1"/>
</dbReference>
<dbReference type="Proteomes" id="UP001500064">
    <property type="component" value="Unassembled WGS sequence"/>
</dbReference>